<evidence type="ECO:0000313" key="3">
    <source>
        <dbReference type="Proteomes" id="UP001172457"/>
    </source>
</evidence>
<dbReference type="Proteomes" id="UP001172457">
    <property type="component" value="Chromosome 3"/>
</dbReference>
<keyword evidence="3" id="KW-1185">Reference proteome</keyword>
<evidence type="ECO:0000313" key="2">
    <source>
        <dbReference type="EMBL" id="KAJ9557232.1"/>
    </source>
</evidence>
<proteinExistence type="predicted"/>
<dbReference type="InterPro" id="IPR018289">
    <property type="entry name" value="MULE_transposase_dom"/>
</dbReference>
<dbReference type="InterPro" id="IPR052579">
    <property type="entry name" value="Zinc_finger_SWIM"/>
</dbReference>
<sequence length="133" mass="15559">MPLLEIVGVTLTNMSFCIAFAFMCKEKESNYTWALNCLKKTMEECASPRVIVTGRELALMKACDNVFPDAKQLLCRWHINQSIFRKCRPSVTVIDYLNEIWLKPYKEMFTDRFPNFVIHTTNRVESQHSKRST</sequence>
<comment type="caution">
    <text evidence="2">The sequence shown here is derived from an EMBL/GenBank/DDBJ whole genome shotgun (WGS) entry which is preliminary data.</text>
</comment>
<protein>
    <recommendedName>
        <fullName evidence="1">MULE transposase domain-containing protein</fullName>
    </recommendedName>
</protein>
<gene>
    <name evidence="2" type="ORF">OSB04_011846</name>
</gene>
<name>A0AA38TTB5_9ASTR</name>
<dbReference type="Pfam" id="PF10551">
    <property type="entry name" value="MULE"/>
    <property type="match status" value="1"/>
</dbReference>
<dbReference type="PANTHER" id="PTHR31569">
    <property type="entry name" value="SWIM-TYPE DOMAIN-CONTAINING PROTEIN"/>
    <property type="match status" value="1"/>
</dbReference>
<dbReference type="AlphaFoldDB" id="A0AA38TTB5"/>
<evidence type="ECO:0000259" key="1">
    <source>
        <dbReference type="Pfam" id="PF10551"/>
    </source>
</evidence>
<organism evidence="2 3">
    <name type="scientific">Centaurea solstitialis</name>
    <name type="common">yellow star-thistle</name>
    <dbReference type="NCBI Taxonomy" id="347529"/>
    <lineage>
        <taxon>Eukaryota</taxon>
        <taxon>Viridiplantae</taxon>
        <taxon>Streptophyta</taxon>
        <taxon>Embryophyta</taxon>
        <taxon>Tracheophyta</taxon>
        <taxon>Spermatophyta</taxon>
        <taxon>Magnoliopsida</taxon>
        <taxon>eudicotyledons</taxon>
        <taxon>Gunneridae</taxon>
        <taxon>Pentapetalae</taxon>
        <taxon>asterids</taxon>
        <taxon>campanulids</taxon>
        <taxon>Asterales</taxon>
        <taxon>Asteraceae</taxon>
        <taxon>Carduoideae</taxon>
        <taxon>Cardueae</taxon>
        <taxon>Centaureinae</taxon>
        <taxon>Centaurea</taxon>
    </lineage>
</organism>
<reference evidence="2" key="1">
    <citation type="submission" date="2023-03" db="EMBL/GenBank/DDBJ databases">
        <title>Chromosome-scale reference genome and RAD-based genetic map of yellow starthistle (Centaurea solstitialis) reveal putative structural variation and QTLs associated with invader traits.</title>
        <authorList>
            <person name="Reatini B."/>
            <person name="Cang F.A."/>
            <person name="Jiang Q."/>
            <person name="Mckibben M.T.W."/>
            <person name="Barker M.S."/>
            <person name="Rieseberg L.H."/>
            <person name="Dlugosch K.M."/>
        </authorList>
    </citation>
    <scope>NUCLEOTIDE SEQUENCE</scope>
    <source>
        <strain evidence="2">CAN-66</strain>
        <tissue evidence="2">Leaf</tissue>
    </source>
</reference>
<feature type="domain" description="MULE transposase" evidence="1">
    <location>
        <begin position="1"/>
        <end position="81"/>
    </location>
</feature>
<dbReference type="PANTHER" id="PTHR31569:SF4">
    <property type="entry name" value="SWIM-TYPE DOMAIN-CONTAINING PROTEIN"/>
    <property type="match status" value="1"/>
</dbReference>
<dbReference type="EMBL" id="JARYMX010000003">
    <property type="protein sequence ID" value="KAJ9557232.1"/>
    <property type="molecule type" value="Genomic_DNA"/>
</dbReference>
<accession>A0AA38TTB5</accession>